<organism evidence="2 3">
    <name type="scientific">Commensalibacter oyaizuii</name>
    <dbReference type="NCBI Taxonomy" id="3043873"/>
    <lineage>
        <taxon>Bacteria</taxon>
        <taxon>Pseudomonadati</taxon>
        <taxon>Pseudomonadota</taxon>
        <taxon>Alphaproteobacteria</taxon>
        <taxon>Acetobacterales</taxon>
        <taxon>Acetobacteraceae</taxon>
    </lineage>
</organism>
<sequence>MKYFKGSFVFTIICLCLAAALGYNNTGTTAGALSTVFICTILGVLEVSLSFDNAVVNATVLKNMNAVWQRRFLTWGILIAVFGMRLVFPLIIVGIAAHLDPISALDLAIKHPNQYAQILSGAHIGIMGFGGSFLALVGLKFFFNDEKDVHWVAFIEKQLVRFSKLQSIEVVIVLLALFGISKFLPQSEALTFIVSGIFGIITFIAVEAISTLIETKEATTTAAKAGLGAFIYLEILDASFSFDGVIGAFALSTNLFIIAIGLSIGAMFVRSLTVMLVKLDTLSQYRYLEHGAFWAILALAGLMFASTCREIPEVVTGLIGAAFIILALISSIRWNKTHIKEQ</sequence>
<feature type="transmembrane region" description="Helical" evidence="1">
    <location>
        <begin position="255"/>
        <end position="279"/>
    </location>
</feature>
<dbReference type="EMBL" id="JASBAO010000001">
    <property type="protein sequence ID" value="MDI2091079.1"/>
    <property type="molecule type" value="Genomic_DNA"/>
</dbReference>
<protein>
    <submittedName>
        <fullName evidence="2">DUF475 domain-containing protein</fullName>
    </submittedName>
</protein>
<dbReference type="RefSeq" id="WP_281448187.1">
    <property type="nucleotide sequence ID" value="NZ_JASBAO010000001.1"/>
</dbReference>
<accession>A0ABT6Q3I9</accession>
<proteinExistence type="predicted"/>
<keyword evidence="1" id="KW-0472">Membrane</keyword>
<dbReference type="Pfam" id="PF04332">
    <property type="entry name" value="DUF475"/>
    <property type="match status" value="1"/>
</dbReference>
<dbReference type="Proteomes" id="UP001431634">
    <property type="component" value="Unassembled WGS sequence"/>
</dbReference>
<gene>
    <name evidence="2" type="ORF">QJV27_06815</name>
</gene>
<feature type="transmembrane region" description="Helical" evidence="1">
    <location>
        <begin position="190"/>
        <end position="213"/>
    </location>
</feature>
<reference evidence="2" key="1">
    <citation type="submission" date="2023-05" db="EMBL/GenBank/DDBJ databases">
        <title>Whole genome sequence of Commensalibacter sp.</title>
        <authorList>
            <person name="Charoenyingcharoen P."/>
            <person name="Yukphan P."/>
        </authorList>
    </citation>
    <scope>NUCLEOTIDE SEQUENCE</scope>
    <source>
        <strain evidence="2">TBRC 16381</strain>
    </source>
</reference>
<dbReference type="NCBIfam" id="NF010619">
    <property type="entry name" value="PRK14013.2-5"/>
    <property type="match status" value="1"/>
</dbReference>
<evidence type="ECO:0000313" key="3">
    <source>
        <dbReference type="Proteomes" id="UP001431634"/>
    </source>
</evidence>
<feature type="transmembrane region" description="Helical" evidence="1">
    <location>
        <begin position="314"/>
        <end position="334"/>
    </location>
</feature>
<feature type="transmembrane region" description="Helical" evidence="1">
    <location>
        <begin position="225"/>
        <end position="249"/>
    </location>
</feature>
<feature type="transmembrane region" description="Helical" evidence="1">
    <location>
        <begin position="291"/>
        <end position="308"/>
    </location>
</feature>
<feature type="transmembrane region" description="Helical" evidence="1">
    <location>
        <begin position="72"/>
        <end position="98"/>
    </location>
</feature>
<feature type="transmembrane region" description="Helical" evidence="1">
    <location>
        <begin position="164"/>
        <end position="184"/>
    </location>
</feature>
<dbReference type="PANTHER" id="PTHR30238">
    <property type="entry name" value="MEMBRANE BOUND PREDICTED REDOX MODULATOR"/>
    <property type="match status" value="1"/>
</dbReference>
<evidence type="ECO:0000313" key="2">
    <source>
        <dbReference type="EMBL" id="MDI2091079.1"/>
    </source>
</evidence>
<feature type="transmembrane region" description="Helical" evidence="1">
    <location>
        <begin position="32"/>
        <end position="51"/>
    </location>
</feature>
<evidence type="ECO:0000256" key="1">
    <source>
        <dbReference type="SAM" id="Phobius"/>
    </source>
</evidence>
<dbReference type="NCBIfam" id="NF010620">
    <property type="entry name" value="PRK14013.2-6"/>
    <property type="match status" value="1"/>
</dbReference>
<name>A0ABT6Q3I9_9PROT</name>
<dbReference type="PANTHER" id="PTHR30238:SF4">
    <property type="entry name" value="SLL1022 PROTEIN"/>
    <property type="match status" value="1"/>
</dbReference>
<keyword evidence="1" id="KW-1133">Transmembrane helix</keyword>
<keyword evidence="3" id="KW-1185">Reference proteome</keyword>
<dbReference type="InterPro" id="IPR007427">
    <property type="entry name" value="DUF475"/>
</dbReference>
<keyword evidence="1" id="KW-0812">Transmembrane</keyword>
<comment type="caution">
    <text evidence="2">The sequence shown here is derived from an EMBL/GenBank/DDBJ whole genome shotgun (WGS) entry which is preliminary data.</text>
</comment>
<dbReference type="NCBIfam" id="NF010613">
    <property type="entry name" value="PRK14013.1-3"/>
    <property type="match status" value="1"/>
</dbReference>
<feature type="transmembrane region" description="Helical" evidence="1">
    <location>
        <begin position="118"/>
        <end position="143"/>
    </location>
</feature>